<dbReference type="EMBL" id="BMJJ01000005">
    <property type="protein sequence ID" value="GGD20436.1"/>
    <property type="molecule type" value="Genomic_DNA"/>
</dbReference>
<reference evidence="1" key="1">
    <citation type="journal article" date="2014" name="Int. J. Syst. Evol. Microbiol.">
        <title>Complete genome sequence of Corynebacterium casei LMG S-19264T (=DSM 44701T), isolated from a smear-ripened cheese.</title>
        <authorList>
            <consortium name="US DOE Joint Genome Institute (JGI-PGF)"/>
            <person name="Walter F."/>
            <person name="Albersmeier A."/>
            <person name="Kalinowski J."/>
            <person name="Ruckert C."/>
        </authorList>
    </citation>
    <scope>NUCLEOTIDE SEQUENCE</scope>
    <source>
        <strain evidence="1">CGMCC 1.15493</strain>
    </source>
</reference>
<organism evidence="1 2">
    <name type="scientific">Aureimonas glaciei</name>
    <dbReference type="NCBI Taxonomy" id="1776957"/>
    <lineage>
        <taxon>Bacteria</taxon>
        <taxon>Pseudomonadati</taxon>
        <taxon>Pseudomonadota</taxon>
        <taxon>Alphaproteobacteria</taxon>
        <taxon>Hyphomicrobiales</taxon>
        <taxon>Aurantimonadaceae</taxon>
        <taxon>Aureimonas</taxon>
    </lineage>
</organism>
<dbReference type="SUPFAM" id="SSF51182">
    <property type="entry name" value="RmlC-like cupins"/>
    <property type="match status" value="1"/>
</dbReference>
<name>A0A916XY40_9HYPH</name>
<comment type="caution">
    <text evidence="1">The sequence shown here is derived from an EMBL/GenBank/DDBJ whole genome shotgun (WGS) entry which is preliminary data.</text>
</comment>
<dbReference type="CDD" id="cd02219">
    <property type="entry name" value="cupin_YjlB-like"/>
    <property type="match status" value="1"/>
</dbReference>
<dbReference type="InterPro" id="IPR011051">
    <property type="entry name" value="RmlC_Cupin_sf"/>
</dbReference>
<dbReference type="PANTHER" id="PTHR36448:SF2">
    <property type="entry name" value="CUPIN TYPE-1 DOMAIN-CONTAINING PROTEIN"/>
    <property type="match status" value="1"/>
</dbReference>
<reference evidence="1" key="2">
    <citation type="submission" date="2020-09" db="EMBL/GenBank/DDBJ databases">
        <authorList>
            <person name="Sun Q."/>
            <person name="Zhou Y."/>
        </authorList>
    </citation>
    <scope>NUCLEOTIDE SEQUENCE</scope>
    <source>
        <strain evidence="1">CGMCC 1.15493</strain>
    </source>
</reference>
<evidence type="ECO:0000313" key="2">
    <source>
        <dbReference type="Proteomes" id="UP000613160"/>
    </source>
</evidence>
<accession>A0A916XY40</accession>
<dbReference type="RefSeq" id="WP_188850884.1">
    <property type="nucleotide sequence ID" value="NZ_BMJJ01000005.1"/>
</dbReference>
<evidence type="ECO:0000313" key="1">
    <source>
        <dbReference type="EMBL" id="GGD20436.1"/>
    </source>
</evidence>
<evidence type="ECO:0008006" key="3">
    <source>
        <dbReference type="Google" id="ProtNLM"/>
    </source>
</evidence>
<dbReference type="AlphaFoldDB" id="A0A916XY40"/>
<protein>
    <recommendedName>
        <fullName evidence="3">Cupin domain-containing protein</fullName>
    </recommendedName>
</protein>
<proteinExistence type="predicted"/>
<dbReference type="InterPro" id="IPR047121">
    <property type="entry name" value="YjiB-like"/>
</dbReference>
<gene>
    <name evidence="1" type="ORF">GCM10011335_24180</name>
</gene>
<dbReference type="Gene3D" id="2.60.120.10">
    <property type="entry name" value="Jelly Rolls"/>
    <property type="match status" value="1"/>
</dbReference>
<sequence length="172" mass="18299">MTKLSSRRVHLQPDVADGIPNSELPLIVATGAIDPPLPPAALHAQLRQNGWQGTWTYTIYDYWHFHVTGFEVLVCVAGKASIGFGGDRGTAVTLEPGDAVFIPAGVGHRRLSGSPDFQVVGAYPPGQDGTIVRAGAMTLEAARRAIDALEVPDVDPLSGARPGLLAAWWPER</sequence>
<dbReference type="InterPro" id="IPR014710">
    <property type="entry name" value="RmlC-like_jellyroll"/>
</dbReference>
<dbReference type="PIRSF" id="PIRSF019307">
    <property type="entry name" value="UCP019307"/>
    <property type="match status" value="1"/>
</dbReference>
<dbReference type="Proteomes" id="UP000613160">
    <property type="component" value="Unassembled WGS sequence"/>
</dbReference>
<dbReference type="PANTHER" id="PTHR36448">
    <property type="entry name" value="BLR7373 PROTEIN"/>
    <property type="match status" value="1"/>
</dbReference>
<dbReference type="InterPro" id="IPR014500">
    <property type="entry name" value="UCP019307_cupin"/>
</dbReference>
<keyword evidence="2" id="KW-1185">Reference proteome</keyword>